<dbReference type="GO" id="GO:0016020">
    <property type="term" value="C:membrane"/>
    <property type="evidence" value="ECO:0007669"/>
    <property type="project" value="UniProtKB-SubCell"/>
</dbReference>
<evidence type="ECO:0000256" key="1">
    <source>
        <dbReference type="ARBA" id="ARBA00004141"/>
    </source>
</evidence>
<evidence type="ECO:0000313" key="8">
    <source>
        <dbReference type="EMBL" id="OOZ37962.1"/>
    </source>
</evidence>
<dbReference type="InterPro" id="IPR051533">
    <property type="entry name" value="WaaL-like"/>
</dbReference>
<feature type="transmembrane region" description="Helical" evidence="6">
    <location>
        <begin position="403"/>
        <end position="422"/>
    </location>
</feature>
<keyword evidence="4 6" id="KW-0472">Membrane</keyword>
<feature type="domain" description="O-antigen ligase-related" evidence="7">
    <location>
        <begin position="245"/>
        <end position="383"/>
    </location>
</feature>
<feature type="transmembrane region" description="Helical" evidence="6">
    <location>
        <begin position="239"/>
        <end position="256"/>
    </location>
</feature>
<feature type="transmembrane region" description="Helical" evidence="6">
    <location>
        <begin position="65"/>
        <end position="91"/>
    </location>
</feature>
<evidence type="ECO:0000256" key="3">
    <source>
        <dbReference type="ARBA" id="ARBA00022989"/>
    </source>
</evidence>
<protein>
    <recommendedName>
        <fullName evidence="7">O-antigen ligase-related domain-containing protein</fullName>
    </recommendedName>
</protein>
<keyword evidence="2 6" id="KW-0812">Transmembrane</keyword>
<reference evidence="8 9" key="1">
    <citation type="submission" date="2016-11" db="EMBL/GenBank/DDBJ databases">
        <title>Mixed transmission modes and dynamic genome evolution in an obligate animal-bacterial symbiosis.</title>
        <authorList>
            <person name="Russell S.L."/>
            <person name="Corbett-Detig R.B."/>
            <person name="Cavanaugh C.M."/>
        </authorList>
    </citation>
    <scope>NUCLEOTIDE SEQUENCE [LARGE SCALE GENOMIC DNA]</scope>
    <source>
        <strain evidence="8">Sp-SM6</strain>
    </source>
</reference>
<name>A0A1T2KYQ0_9GAMM</name>
<gene>
    <name evidence="8" type="ORF">BOW52_09785</name>
</gene>
<sequence length="488" mass="55062">MNTETPPVSSRIRGVFILVALLLLFAPLFRAGNLPIPLLLLELGSLILLYQWLYNRAYREVPSRLLWFLALLLIVPLIQLLPVPVGVWSGLPGRDVFLPWLQLAEHGQVDSWRPMSLAPMRSEIVFWALLPPVAMFLAVYTLSVQQLVRLAWLVIAMALFQTLLALAQYVTPSASPLHDLIPNISHKGAGTWFNTDHFAGFLEMVFPMTLGLLIASLVSNKQEKGEMVARMVKTSGNQALLHGLIAIVLLIGIVYTRSRMGIALMMFGLFISMLLFSAQLGRRSSSGTLAMVLGVVVVVSLEIGLAPVLGRFAVDPTQDYRWLFFATSMEPIGSFFPLGSGAGSFPSIYPAYQPLQITEFVNHLHNDYLEWIFDTGLMGLGMILFFFALYLKQWTNVWQRGNWHSFRFLQVGAGIGILLIALHTLMDFNLRKPANALYFAFLLALFFKQHRLEEEEPKPARRRRQESRREEIKAVPKHRPAFDSNESW</sequence>
<dbReference type="EMBL" id="MPRK01000247">
    <property type="protein sequence ID" value="OOZ37962.1"/>
    <property type="molecule type" value="Genomic_DNA"/>
</dbReference>
<evidence type="ECO:0000313" key="9">
    <source>
        <dbReference type="Proteomes" id="UP000190198"/>
    </source>
</evidence>
<feature type="transmembrane region" description="Helical" evidence="6">
    <location>
        <begin position="35"/>
        <end position="53"/>
    </location>
</feature>
<dbReference type="AlphaFoldDB" id="A0A1T2KYQ0"/>
<evidence type="ECO:0000256" key="6">
    <source>
        <dbReference type="SAM" id="Phobius"/>
    </source>
</evidence>
<feature type="transmembrane region" description="Helical" evidence="6">
    <location>
        <begin position="150"/>
        <end position="170"/>
    </location>
</feature>
<dbReference type="PANTHER" id="PTHR37422">
    <property type="entry name" value="TEICHURONIC ACID BIOSYNTHESIS PROTEIN TUAE"/>
    <property type="match status" value="1"/>
</dbReference>
<dbReference type="Proteomes" id="UP000190198">
    <property type="component" value="Unassembled WGS sequence"/>
</dbReference>
<keyword evidence="3 6" id="KW-1133">Transmembrane helix</keyword>
<feature type="transmembrane region" description="Helical" evidence="6">
    <location>
        <begin position="371"/>
        <end position="391"/>
    </location>
</feature>
<evidence type="ECO:0000259" key="7">
    <source>
        <dbReference type="Pfam" id="PF04932"/>
    </source>
</evidence>
<feature type="transmembrane region" description="Helical" evidence="6">
    <location>
        <begin position="12"/>
        <end position="29"/>
    </location>
</feature>
<evidence type="ECO:0000256" key="5">
    <source>
        <dbReference type="SAM" id="MobiDB-lite"/>
    </source>
</evidence>
<dbReference type="PANTHER" id="PTHR37422:SF23">
    <property type="entry name" value="TEICHURONIC ACID BIOSYNTHESIS PROTEIN TUAE"/>
    <property type="match status" value="1"/>
</dbReference>
<evidence type="ECO:0000256" key="2">
    <source>
        <dbReference type="ARBA" id="ARBA00022692"/>
    </source>
</evidence>
<dbReference type="InterPro" id="IPR007016">
    <property type="entry name" value="O-antigen_ligase-rel_domated"/>
</dbReference>
<feature type="region of interest" description="Disordered" evidence="5">
    <location>
        <begin position="455"/>
        <end position="488"/>
    </location>
</feature>
<comment type="subcellular location">
    <subcellularLocation>
        <location evidence="1">Membrane</location>
        <topology evidence="1">Multi-pass membrane protein</topology>
    </subcellularLocation>
</comment>
<organism evidence="8 9">
    <name type="scientific">Solemya elarraichensis gill symbiont</name>
    <dbReference type="NCBI Taxonomy" id="1918949"/>
    <lineage>
        <taxon>Bacteria</taxon>
        <taxon>Pseudomonadati</taxon>
        <taxon>Pseudomonadota</taxon>
        <taxon>Gammaproteobacteria</taxon>
        <taxon>sulfur-oxidizing symbionts</taxon>
    </lineage>
</organism>
<comment type="caution">
    <text evidence="8">The sequence shown here is derived from an EMBL/GenBank/DDBJ whole genome shotgun (WGS) entry which is preliminary data.</text>
</comment>
<feature type="transmembrane region" description="Helical" evidence="6">
    <location>
        <begin position="292"/>
        <end position="314"/>
    </location>
</feature>
<evidence type="ECO:0000256" key="4">
    <source>
        <dbReference type="ARBA" id="ARBA00023136"/>
    </source>
</evidence>
<proteinExistence type="predicted"/>
<feature type="transmembrane region" description="Helical" evidence="6">
    <location>
        <begin position="124"/>
        <end position="143"/>
    </location>
</feature>
<accession>A0A1T2KYQ0</accession>
<dbReference type="Pfam" id="PF04932">
    <property type="entry name" value="Wzy_C"/>
    <property type="match status" value="1"/>
</dbReference>
<feature type="transmembrane region" description="Helical" evidence="6">
    <location>
        <begin position="262"/>
        <end position="280"/>
    </location>
</feature>
<feature type="transmembrane region" description="Helical" evidence="6">
    <location>
        <begin position="198"/>
        <end position="218"/>
    </location>
</feature>
<keyword evidence="9" id="KW-1185">Reference proteome</keyword>